<dbReference type="InterPro" id="IPR013767">
    <property type="entry name" value="PAS_fold"/>
</dbReference>
<dbReference type="OrthoDB" id="9813151at2"/>
<evidence type="ECO:0000256" key="1">
    <source>
        <dbReference type="ARBA" id="ARBA00000085"/>
    </source>
</evidence>
<evidence type="ECO:0000256" key="8">
    <source>
        <dbReference type="SAM" id="Phobius"/>
    </source>
</evidence>
<keyword evidence="4 10" id="KW-0808">Transferase</keyword>
<dbReference type="SUPFAM" id="SSF47384">
    <property type="entry name" value="Homodimeric domain of signal transducing histidine kinase"/>
    <property type="match status" value="1"/>
</dbReference>
<dbReference type="CDD" id="cd00075">
    <property type="entry name" value="HATPase"/>
    <property type="match status" value="1"/>
</dbReference>
<gene>
    <name evidence="10" type="primary">yycG</name>
    <name evidence="10" type="ORF">Poly24_39300</name>
</gene>
<evidence type="ECO:0000256" key="7">
    <source>
        <dbReference type="ARBA" id="ARBA00023136"/>
    </source>
</evidence>
<dbReference type="Proteomes" id="UP000315082">
    <property type="component" value="Chromosome"/>
</dbReference>
<comment type="catalytic activity">
    <reaction evidence="1">
        <text>ATP + protein L-histidine = ADP + protein N-phospho-L-histidine.</text>
        <dbReference type="EC" id="2.7.13.3"/>
    </reaction>
</comment>
<dbReference type="PANTHER" id="PTHR45453">
    <property type="entry name" value="PHOSPHATE REGULON SENSOR PROTEIN PHOR"/>
    <property type="match status" value="1"/>
</dbReference>
<evidence type="ECO:0000313" key="11">
    <source>
        <dbReference type="Proteomes" id="UP000315082"/>
    </source>
</evidence>
<dbReference type="Pfam" id="PF00989">
    <property type="entry name" value="PAS"/>
    <property type="match status" value="1"/>
</dbReference>
<evidence type="ECO:0000259" key="9">
    <source>
        <dbReference type="PROSITE" id="PS50109"/>
    </source>
</evidence>
<dbReference type="NCBIfam" id="TIGR00229">
    <property type="entry name" value="sensory_box"/>
    <property type="match status" value="1"/>
</dbReference>
<evidence type="ECO:0000256" key="4">
    <source>
        <dbReference type="ARBA" id="ARBA00022679"/>
    </source>
</evidence>
<dbReference type="InterPro" id="IPR050351">
    <property type="entry name" value="BphY/WalK/GraS-like"/>
</dbReference>
<dbReference type="Gene3D" id="3.30.565.10">
    <property type="entry name" value="Histidine kinase-like ATPase, C-terminal domain"/>
    <property type="match status" value="1"/>
</dbReference>
<dbReference type="CDD" id="cd00082">
    <property type="entry name" value="HisKA"/>
    <property type="match status" value="1"/>
</dbReference>
<sequence length="469" mass="51823">MFMLRKLLMALLAAGLIGLPLCIILVASVPMEYRSRLVFRFVMAYGVIAAGLSFWFAQREARRSHADAELSWWVNDLANGNLASRLRSPRLGDEQIAVVHHLNRLQEATQQQIEQLQADRRRSFMVLAHMVEGIIAIDDTRRVLLVNEAACHFLKLNSETAVGRQLLEVVRVPEVTAVVNQTLATNDDAEAEIQLSDMRQLLVKASTLPSQSRPGVLLTIHDQTHLKQLEAMRREFIANVSHELKTPLAAVKGYAETLQLGAIDDTEMAPHFVNQILAQADRLERLIADMMHLARAQDRSQPAEPTDVPVLPVIQECCETYQPVAAQKNIELTLQPFDESIAILAEREALLTVANNLVGNALRYTPEGGHVTVSCQTEDELVSIAVADDGLGIPLEDQERVFERFYRVEKARDQQYGGTGLGLAIVKNIVQSFGGTMRLKSMPGKGSTFEAVLPASQTAAPQLSKTSIG</sequence>
<dbReference type="GO" id="GO:0016036">
    <property type="term" value="P:cellular response to phosphate starvation"/>
    <property type="evidence" value="ECO:0007669"/>
    <property type="project" value="TreeGrafter"/>
</dbReference>
<dbReference type="GO" id="GO:0004721">
    <property type="term" value="F:phosphoprotein phosphatase activity"/>
    <property type="evidence" value="ECO:0007669"/>
    <property type="project" value="TreeGrafter"/>
</dbReference>
<feature type="transmembrane region" description="Helical" evidence="8">
    <location>
        <begin position="7"/>
        <end position="31"/>
    </location>
</feature>
<dbReference type="Gene3D" id="3.30.450.20">
    <property type="entry name" value="PAS domain"/>
    <property type="match status" value="1"/>
</dbReference>
<dbReference type="FunFam" id="1.10.287.130:FF:000001">
    <property type="entry name" value="Two-component sensor histidine kinase"/>
    <property type="match status" value="1"/>
</dbReference>
<dbReference type="InterPro" id="IPR004358">
    <property type="entry name" value="Sig_transdc_His_kin-like_C"/>
</dbReference>
<evidence type="ECO:0000256" key="5">
    <source>
        <dbReference type="ARBA" id="ARBA00022777"/>
    </source>
</evidence>
<protein>
    <recommendedName>
        <fullName evidence="2">histidine kinase</fullName>
        <ecNumber evidence="2">2.7.13.3</ecNumber>
    </recommendedName>
</protein>
<evidence type="ECO:0000256" key="2">
    <source>
        <dbReference type="ARBA" id="ARBA00012438"/>
    </source>
</evidence>
<dbReference type="KEGG" id="rcf:Poly24_39300"/>
<dbReference type="InterPro" id="IPR036890">
    <property type="entry name" value="HATPase_C_sf"/>
</dbReference>
<dbReference type="GO" id="GO:0005886">
    <property type="term" value="C:plasma membrane"/>
    <property type="evidence" value="ECO:0007669"/>
    <property type="project" value="TreeGrafter"/>
</dbReference>
<dbReference type="Pfam" id="PF00512">
    <property type="entry name" value="HisKA"/>
    <property type="match status" value="1"/>
</dbReference>
<dbReference type="Gene3D" id="1.10.287.130">
    <property type="match status" value="1"/>
</dbReference>
<dbReference type="CDD" id="cd00130">
    <property type="entry name" value="PAS"/>
    <property type="match status" value="1"/>
</dbReference>
<dbReference type="SMART" id="SM00091">
    <property type="entry name" value="PAS"/>
    <property type="match status" value="1"/>
</dbReference>
<evidence type="ECO:0000313" key="10">
    <source>
        <dbReference type="EMBL" id="QDV70211.1"/>
    </source>
</evidence>
<proteinExistence type="predicted"/>
<dbReference type="AlphaFoldDB" id="A0A518JXE8"/>
<dbReference type="FunFam" id="3.30.565.10:FF:000049">
    <property type="entry name" value="Two-component sensor histidine kinase"/>
    <property type="match status" value="1"/>
</dbReference>
<dbReference type="SMART" id="SM00387">
    <property type="entry name" value="HATPase_c"/>
    <property type="match status" value="1"/>
</dbReference>
<feature type="transmembrane region" description="Helical" evidence="8">
    <location>
        <begin position="37"/>
        <end position="57"/>
    </location>
</feature>
<dbReference type="GO" id="GO:0000155">
    <property type="term" value="F:phosphorelay sensor kinase activity"/>
    <property type="evidence" value="ECO:0007669"/>
    <property type="project" value="InterPro"/>
</dbReference>
<reference evidence="10 11" key="1">
    <citation type="submission" date="2019-02" db="EMBL/GenBank/DDBJ databases">
        <title>Deep-cultivation of Planctomycetes and their phenomic and genomic characterization uncovers novel biology.</title>
        <authorList>
            <person name="Wiegand S."/>
            <person name="Jogler M."/>
            <person name="Boedeker C."/>
            <person name="Pinto D."/>
            <person name="Vollmers J."/>
            <person name="Rivas-Marin E."/>
            <person name="Kohn T."/>
            <person name="Peeters S.H."/>
            <person name="Heuer A."/>
            <person name="Rast P."/>
            <person name="Oberbeckmann S."/>
            <person name="Bunk B."/>
            <person name="Jeske O."/>
            <person name="Meyerdierks A."/>
            <person name="Storesund J.E."/>
            <person name="Kallscheuer N."/>
            <person name="Luecker S."/>
            <person name="Lage O.M."/>
            <person name="Pohl T."/>
            <person name="Merkel B.J."/>
            <person name="Hornburger P."/>
            <person name="Mueller R.-W."/>
            <person name="Bruemmer F."/>
            <person name="Labrenz M."/>
            <person name="Spormann A.M."/>
            <person name="Op den Camp H."/>
            <person name="Overmann J."/>
            <person name="Amann R."/>
            <person name="Jetten M.S.M."/>
            <person name="Mascher T."/>
            <person name="Medema M.H."/>
            <person name="Devos D.P."/>
            <person name="Kaster A.-K."/>
            <person name="Ovreas L."/>
            <person name="Rohde M."/>
            <person name="Galperin M.Y."/>
            <person name="Jogler C."/>
        </authorList>
    </citation>
    <scope>NUCLEOTIDE SEQUENCE [LARGE SCALE GENOMIC DNA]</scope>
    <source>
        <strain evidence="10 11">Poly24</strain>
    </source>
</reference>
<keyword evidence="8" id="KW-1133">Transmembrane helix</keyword>
<dbReference type="SUPFAM" id="SSF55785">
    <property type="entry name" value="PYP-like sensor domain (PAS domain)"/>
    <property type="match status" value="1"/>
</dbReference>
<keyword evidence="6" id="KW-0902">Two-component regulatory system</keyword>
<name>A0A518JXE8_9BACT</name>
<dbReference type="GO" id="GO:0006355">
    <property type="term" value="P:regulation of DNA-templated transcription"/>
    <property type="evidence" value="ECO:0007669"/>
    <property type="project" value="InterPro"/>
</dbReference>
<dbReference type="PROSITE" id="PS50109">
    <property type="entry name" value="HIS_KIN"/>
    <property type="match status" value="1"/>
</dbReference>
<keyword evidence="5 10" id="KW-0418">Kinase</keyword>
<keyword evidence="8" id="KW-0812">Transmembrane</keyword>
<feature type="domain" description="Histidine kinase" evidence="9">
    <location>
        <begin position="239"/>
        <end position="457"/>
    </location>
</feature>
<accession>A0A518JXE8</accession>
<dbReference type="InterPro" id="IPR003661">
    <property type="entry name" value="HisK_dim/P_dom"/>
</dbReference>
<dbReference type="EMBL" id="CP036348">
    <property type="protein sequence ID" value="QDV70211.1"/>
    <property type="molecule type" value="Genomic_DNA"/>
</dbReference>
<dbReference type="SUPFAM" id="SSF55874">
    <property type="entry name" value="ATPase domain of HSP90 chaperone/DNA topoisomerase II/histidine kinase"/>
    <property type="match status" value="1"/>
</dbReference>
<evidence type="ECO:0000256" key="3">
    <source>
        <dbReference type="ARBA" id="ARBA00022553"/>
    </source>
</evidence>
<keyword evidence="3" id="KW-0597">Phosphoprotein</keyword>
<dbReference type="InterPro" id="IPR035965">
    <property type="entry name" value="PAS-like_dom_sf"/>
</dbReference>
<evidence type="ECO:0000256" key="6">
    <source>
        <dbReference type="ARBA" id="ARBA00023012"/>
    </source>
</evidence>
<dbReference type="Pfam" id="PF02518">
    <property type="entry name" value="HATPase_c"/>
    <property type="match status" value="1"/>
</dbReference>
<dbReference type="PANTHER" id="PTHR45453:SF1">
    <property type="entry name" value="PHOSPHATE REGULON SENSOR PROTEIN PHOR"/>
    <property type="match status" value="1"/>
</dbReference>
<dbReference type="InterPro" id="IPR005467">
    <property type="entry name" value="His_kinase_dom"/>
</dbReference>
<dbReference type="InterPro" id="IPR003594">
    <property type="entry name" value="HATPase_dom"/>
</dbReference>
<dbReference type="InterPro" id="IPR000014">
    <property type="entry name" value="PAS"/>
</dbReference>
<dbReference type="EC" id="2.7.13.3" evidence="2"/>
<dbReference type="PRINTS" id="PR00344">
    <property type="entry name" value="BCTRLSENSOR"/>
</dbReference>
<keyword evidence="11" id="KW-1185">Reference proteome</keyword>
<organism evidence="10 11">
    <name type="scientific">Rosistilla carotiformis</name>
    <dbReference type="NCBI Taxonomy" id="2528017"/>
    <lineage>
        <taxon>Bacteria</taxon>
        <taxon>Pseudomonadati</taxon>
        <taxon>Planctomycetota</taxon>
        <taxon>Planctomycetia</taxon>
        <taxon>Pirellulales</taxon>
        <taxon>Pirellulaceae</taxon>
        <taxon>Rosistilla</taxon>
    </lineage>
</organism>
<keyword evidence="7 8" id="KW-0472">Membrane</keyword>
<dbReference type="SMART" id="SM00388">
    <property type="entry name" value="HisKA"/>
    <property type="match status" value="1"/>
</dbReference>
<dbReference type="InterPro" id="IPR036097">
    <property type="entry name" value="HisK_dim/P_sf"/>
</dbReference>